<feature type="non-terminal residue" evidence="2">
    <location>
        <position position="1"/>
    </location>
</feature>
<dbReference type="EMBL" id="CADCVQ010000082">
    <property type="protein sequence ID" value="CAA9501685.1"/>
    <property type="molecule type" value="Genomic_DNA"/>
</dbReference>
<feature type="compositionally biased region" description="Basic and acidic residues" evidence="1">
    <location>
        <begin position="157"/>
        <end position="173"/>
    </location>
</feature>
<sequence length="173" mass="19279">VSLVRRQHLFRPREQGQAEPRAPCRLLEPEAQRPPGRRADRVRVRDEGQPEGHGREAHDARLRARQHGAQRGFLGPGQGHARRHGLRRRVQRAGSAHTGRGRSVAASRGRGARAQEGDVLDRRERQGHLRAAVGLLRRDLGDERGRVSPQGACVNLRSRDAGRGRIRSSEEGL</sequence>
<proteinExistence type="predicted"/>
<name>A0A6J4SN76_9ACTN</name>
<feature type="compositionally biased region" description="Basic and acidic residues" evidence="1">
    <location>
        <begin position="113"/>
        <end position="125"/>
    </location>
</feature>
<feature type="compositionally biased region" description="Basic and acidic residues" evidence="1">
    <location>
        <begin position="27"/>
        <end position="62"/>
    </location>
</feature>
<accession>A0A6J4SN76</accession>
<feature type="compositionally biased region" description="Low complexity" evidence="1">
    <location>
        <begin position="101"/>
        <end position="112"/>
    </location>
</feature>
<protein>
    <submittedName>
        <fullName evidence="2">Transcription antitermination protein NusG</fullName>
    </submittedName>
</protein>
<feature type="compositionally biased region" description="Basic residues" evidence="1">
    <location>
        <begin position="1"/>
        <end position="10"/>
    </location>
</feature>
<feature type="region of interest" description="Disordered" evidence="1">
    <location>
        <begin position="1"/>
        <end position="125"/>
    </location>
</feature>
<gene>
    <name evidence="2" type="ORF">AVDCRST_MAG67-1930</name>
</gene>
<reference evidence="2" key="1">
    <citation type="submission" date="2020-02" db="EMBL/GenBank/DDBJ databases">
        <authorList>
            <person name="Meier V. D."/>
        </authorList>
    </citation>
    <scope>NUCLEOTIDE SEQUENCE</scope>
    <source>
        <strain evidence="2">AVDCRST_MAG67</strain>
    </source>
</reference>
<evidence type="ECO:0000256" key="1">
    <source>
        <dbReference type="SAM" id="MobiDB-lite"/>
    </source>
</evidence>
<evidence type="ECO:0000313" key="2">
    <source>
        <dbReference type="EMBL" id="CAA9501685.1"/>
    </source>
</evidence>
<feature type="region of interest" description="Disordered" evidence="1">
    <location>
        <begin position="143"/>
        <end position="173"/>
    </location>
</feature>
<organism evidence="2">
    <name type="scientific">uncultured Solirubrobacteraceae bacterium</name>
    <dbReference type="NCBI Taxonomy" id="1162706"/>
    <lineage>
        <taxon>Bacteria</taxon>
        <taxon>Bacillati</taxon>
        <taxon>Actinomycetota</taxon>
        <taxon>Thermoleophilia</taxon>
        <taxon>Solirubrobacterales</taxon>
        <taxon>Solirubrobacteraceae</taxon>
        <taxon>environmental samples</taxon>
    </lineage>
</organism>
<feature type="non-terminal residue" evidence="2">
    <location>
        <position position="173"/>
    </location>
</feature>
<feature type="compositionally biased region" description="Basic residues" evidence="1">
    <location>
        <begin position="80"/>
        <end position="91"/>
    </location>
</feature>
<dbReference type="AlphaFoldDB" id="A0A6J4SN76"/>